<accession>F4XZX4</accession>
<dbReference type="EMBL" id="GL890965">
    <property type="protein sequence ID" value="EGJ29892.1"/>
    <property type="molecule type" value="Genomic_DNA"/>
</dbReference>
<name>F4XZX4_9CYAN</name>
<evidence type="ECO:0000313" key="2">
    <source>
        <dbReference type="Proteomes" id="UP000003959"/>
    </source>
</evidence>
<sequence>MLTNYQLIFGNNFGVADSGYGFAPLGHVFKVFRKI</sequence>
<evidence type="ECO:0000313" key="1">
    <source>
        <dbReference type="EMBL" id="EGJ29892.1"/>
    </source>
</evidence>
<dbReference type="Proteomes" id="UP000003959">
    <property type="component" value="Unassembled WGS sequence"/>
</dbReference>
<organism evidence="1 2">
    <name type="scientific">Moorena producens 3L</name>
    <dbReference type="NCBI Taxonomy" id="489825"/>
    <lineage>
        <taxon>Bacteria</taxon>
        <taxon>Bacillati</taxon>
        <taxon>Cyanobacteriota</taxon>
        <taxon>Cyanophyceae</taxon>
        <taxon>Coleofasciculales</taxon>
        <taxon>Coleofasciculaceae</taxon>
        <taxon>Moorena</taxon>
    </lineage>
</organism>
<dbReference type="HOGENOM" id="CLU_3365910_0_0_3"/>
<proteinExistence type="predicted"/>
<gene>
    <name evidence="1" type="ORF">LYNGBM3L_59190</name>
</gene>
<protein>
    <submittedName>
        <fullName evidence="1">Uncharacterized protein</fullName>
    </submittedName>
</protein>
<reference evidence="2" key="1">
    <citation type="journal article" date="2011" name="Proc. Natl. Acad. Sci. U.S.A.">
        <title>Genomic insights into the physiology and ecology of the marine filamentous cyanobacterium Lyngbya majuscula.</title>
        <authorList>
            <person name="Jones A.C."/>
            <person name="Monroe E.A."/>
            <person name="Podell S."/>
            <person name="Hess W.R."/>
            <person name="Klages S."/>
            <person name="Esquenazi E."/>
            <person name="Niessen S."/>
            <person name="Hoover H."/>
            <person name="Rothmann M."/>
            <person name="Lasken R.S."/>
            <person name="Yates J.R.III."/>
            <person name="Reinhardt R."/>
            <person name="Kube M."/>
            <person name="Burkart M.D."/>
            <person name="Allen E.E."/>
            <person name="Dorrestein P.C."/>
            <person name="Gerwick W.H."/>
            <person name="Gerwick L."/>
        </authorList>
    </citation>
    <scope>NUCLEOTIDE SEQUENCE [LARGE SCALE GENOMIC DNA]</scope>
    <source>
        <strain evidence="2">3L</strain>
    </source>
</reference>
<dbReference type="AlphaFoldDB" id="F4XZX4"/>
<keyword evidence="2" id="KW-1185">Reference proteome</keyword>